<evidence type="ECO:0000259" key="7">
    <source>
        <dbReference type="PROSITE" id="PS50850"/>
    </source>
</evidence>
<dbReference type="InterPro" id="IPR036259">
    <property type="entry name" value="MFS_trans_sf"/>
</dbReference>
<keyword evidence="3 6" id="KW-0812">Transmembrane</keyword>
<dbReference type="GO" id="GO:0022857">
    <property type="term" value="F:transmembrane transporter activity"/>
    <property type="evidence" value="ECO:0007669"/>
    <property type="project" value="InterPro"/>
</dbReference>
<protein>
    <submittedName>
        <fullName evidence="8">MFS transporter</fullName>
    </submittedName>
</protein>
<dbReference type="AlphaFoldDB" id="A0A5C1NEF0"/>
<feature type="transmembrane region" description="Helical" evidence="6">
    <location>
        <begin position="174"/>
        <end position="196"/>
    </location>
</feature>
<dbReference type="PRINTS" id="PR01036">
    <property type="entry name" value="TCRTETB"/>
</dbReference>
<feature type="transmembrane region" description="Helical" evidence="6">
    <location>
        <begin position="273"/>
        <end position="298"/>
    </location>
</feature>
<dbReference type="Gene3D" id="1.20.1720.10">
    <property type="entry name" value="Multidrug resistance protein D"/>
    <property type="match status" value="1"/>
</dbReference>
<keyword evidence="9" id="KW-1185">Reference proteome</keyword>
<dbReference type="Pfam" id="PF07690">
    <property type="entry name" value="MFS_1"/>
    <property type="match status" value="1"/>
</dbReference>
<reference evidence="8" key="1">
    <citation type="submission" date="2021-02" db="EMBL/GenBank/DDBJ databases">
        <title>Strain Y2R2, a novel species of the genus Halomonas.</title>
        <authorList>
            <person name="Huang H."/>
        </authorList>
    </citation>
    <scope>NUCLEOTIDE SEQUENCE</scope>
    <source>
        <strain evidence="8">Y2R2</strain>
    </source>
</reference>
<evidence type="ECO:0000256" key="4">
    <source>
        <dbReference type="ARBA" id="ARBA00022989"/>
    </source>
</evidence>
<feature type="transmembrane region" description="Helical" evidence="6">
    <location>
        <begin position="21"/>
        <end position="44"/>
    </location>
</feature>
<evidence type="ECO:0000256" key="6">
    <source>
        <dbReference type="SAM" id="Phobius"/>
    </source>
</evidence>
<feature type="transmembrane region" description="Helical" evidence="6">
    <location>
        <begin position="414"/>
        <end position="446"/>
    </location>
</feature>
<dbReference type="InterPro" id="IPR011701">
    <property type="entry name" value="MFS"/>
</dbReference>
<keyword evidence="4 6" id="KW-1133">Transmembrane helix</keyword>
<name>A0A5C1NEF0_9GAMM</name>
<feature type="transmembrane region" description="Helical" evidence="6">
    <location>
        <begin position="208"/>
        <end position="225"/>
    </location>
</feature>
<evidence type="ECO:0000313" key="8">
    <source>
        <dbReference type="EMBL" id="QEM80585.1"/>
    </source>
</evidence>
<keyword evidence="5 6" id="KW-0472">Membrane</keyword>
<feature type="transmembrane region" description="Helical" evidence="6">
    <location>
        <begin position="237"/>
        <end position="253"/>
    </location>
</feature>
<feature type="transmembrane region" description="Helical" evidence="6">
    <location>
        <begin position="338"/>
        <end position="357"/>
    </location>
</feature>
<dbReference type="GO" id="GO:0016020">
    <property type="term" value="C:membrane"/>
    <property type="evidence" value="ECO:0007669"/>
    <property type="project" value="UniProtKB-SubCell"/>
</dbReference>
<organism evidence="8 9">
    <name type="scientific">Halomonas binhaiensis</name>
    <dbReference type="NCBI Taxonomy" id="2562282"/>
    <lineage>
        <taxon>Bacteria</taxon>
        <taxon>Pseudomonadati</taxon>
        <taxon>Pseudomonadota</taxon>
        <taxon>Gammaproteobacteria</taxon>
        <taxon>Oceanospirillales</taxon>
        <taxon>Halomonadaceae</taxon>
        <taxon>Halomonas</taxon>
    </lineage>
</organism>
<evidence type="ECO:0000256" key="3">
    <source>
        <dbReference type="ARBA" id="ARBA00022692"/>
    </source>
</evidence>
<dbReference type="OrthoDB" id="9812221at2"/>
<dbReference type="InterPro" id="IPR020846">
    <property type="entry name" value="MFS_dom"/>
</dbReference>
<dbReference type="EMBL" id="CP038437">
    <property type="protein sequence ID" value="QEM80585.1"/>
    <property type="molecule type" value="Genomic_DNA"/>
</dbReference>
<dbReference type="PANTHER" id="PTHR42718">
    <property type="entry name" value="MAJOR FACILITATOR SUPERFAMILY MULTIDRUG TRANSPORTER MFSC"/>
    <property type="match status" value="1"/>
</dbReference>
<gene>
    <name evidence="8" type="ORF">E4T21_02720</name>
</gene>
<evidence type="ECO:0000256" key="5">
    <source>
        <dbReference type="ARBA" id="ARBA00023136"/>
    </source>
</evidence>
<dbReference type="KEGG" id="hbh:E4T21_02720"/>
<dbReference type="Gene3D" id="1.20.1250.20">
    <property type="entry name" value="MFS general substrate transporter like domains"/>
    <property type="match status" value="1"/>
</dbReference>
<dbReference type="PANTHER" id="PTHR42718:SF9">
    <property type="entry name" value="MAJOR FACILITATOR SUPERFAMILY MULTIDRUG TRANSPORTER MFSC"/>
    <property type="match status" value="1"/>
</dbReference>
<sequence>MSRLFSDREGDDGLPGADRRLAVVALTLATLMSVIDVTMINIALPTMARDLGITDSRAVWITNIFQVVCAAMLLVCAAASELLSRRKVYVSGIAIFTLAAMGSALAPNFETLLVCRALQGLGAAATLSIGPSLYRSIFPSRLLGSALGLSALVVAIGYAVGPSIGGVILSVADWPWLFVLYLPLGIISLIMAWRALPSEPRREGSFDALGALASIAMLCGVFMAMEAIGQQAPGLEILGWLALTLTAGSAFVIRQQRAAYPLLPLSLFREPRFSLAVGTQGASFIGQGLAVVALSFFYQQEMGFSALHTAWLFTPWPLTIMFVGPVSGRLADRFNPSLVASAGLALLMMGLFSLAMLPNDASVLDSMWRTALCGLGFGLFQPPNNRELMSSVPKERSASASGVMSTTRTVGQSLGVAIVGLCLAAGAGVQLALWVGAFTTALALLISLTRIRRAGEAQQVQRATRKAEASSEAP</sequence>
<dbReference type="PROSITE" id="PS50850">
    <property type="entry name" value="MFS"/>
    <property type="match status" value="1"/>
</dbReference>
<dbReference type="CDD" id="cd17321">
    <property type="entry name" value="MFS_MMR_MDR_like"/>
    <property type="match status" value="1"/>
</dbReference>
<dbReference type="RefSeq" id="WP_149283294.1">
    <property type="nucleotide sequence ID" value="NZ_CP038437.2"/>
</dbReference>
<evidence type="ECO:0000256" key="2">
    <source>
        <dbReference type="ARBA" id="ARBA00022448"/>
    </source>
</evidence>
<comment type="subcellular location">
    <subcellularLocation>
        <location evidence="1">Membrane</location>
        <topology evidence="1">Multi-pass membrane protein</topology>
    </subcellularLocation>
</comment>
<proteinExistence type="predicted"/>
<feature type="transmembrane region" description="Helical" evidence="6">
    <location>
        <begin position="146"/>
        <end position="168"/>
    </location>
</feature>
<dbReference type="Proteomes" id="UP000324285">
    <property type="component" value="Chromosome"/>
</dbReference>
<feature type="transmembrane region" description="Helical" evidence="6">
    <location>
        <begin position="117"/>
        <end position="134"/>
    </location>
</feature>
<accession>A0A5C1NEF0</accession>
<evidence type="ECO:0000313" key="9">
    <source>
        <dbReference type="Proteomes" id="UP000324285"/>
    </source>
</evidence>
<feature type="transmembrane region" description="Helical" evidence="6">
    <location>
        <begin position="64"/>
        <end position="83"/>
    </location>
</feature>
<keyword evidence="2" id="KW-0813">Transport</keyword>
<evidence type="ECO:0000256" key="1">
    <source>
        <dbReference type="ARBA" id="ARBA00004141"/>
    </source>
</evidence>
<dbReference type="SUPFAM" id="SSF103473">
    <property type="entry name" value="MFS general substrate transporter"/>
    <property type="match status" value="1"/>
</dbReference>
<feature type="transmembrane region" description="Helical" evidence="6">
    <location>
        <begin position="88"/>
        <end position="105"/>
    </location>
</feature>
<feature type="transmembrane region" description="Helical" evidence="6">
    <location>
        <begin position="304"/>
        <end position="326"/>
    </location>
</feature>
<feature type="domain" description="Major facilitator superfamily (MFS) profile" evidence="7">
    <location>
        <begin position="22"/>
        <end position="455"/>
    </location>
</feature>